<evidence type="ECO:0000256" key="1">
    <source>
        <dbReference type="SAM" id="Phobius"/>
    </source>
</evidence>
<dbReference type="EMBL" id="JACOFV010000002">
    <property type="protein sequence ID" value="MBC3861061.1"/>
    <property type="molecule type" value="Genomic_DNA"/>
</dbReference>
<evidence type="ECO:0008006" key="4">
    <source>
        <dbReference type="Google" id="ProtNLM"/>
    </source>
</evidence>
<name>A0A923HBT6_9BURK</name>
<proteinExistence type="predicted"/>
<sequence>MSLKQQNGISLVGVAIFSMAVAAIGMSLLYWERNGHLPFQDVWQRWGKSANVIGNELQKASGVKDLKLPGQESNGVPTPVTVETGVRRCTINGKAVFSDTECTDQNSTTKHLKLNDTQGFVHPKPAESDDQAASGAEQDLRLKMIDKVINKSVR</sequence>
<evidence type="ECO:0000313" key="2">
    <source>
        <dbReference type="EMBL" id="MBC3861061.1"/>
    </source>
</evidence>
<protein>
    <recommendedName>
        <fullName evidence="4">DUF4124 domain-containing protein</fullName>
    </recommendedName>
</protein>
<dbReference type="Proteomes" id="UP000634011">
    <property type="component" value="Unassembled WGS sequence"/>
</dbReference>
<keyword evidence="1" id="KW-0812">Transmembrane</keyword>
<accession>A0A923HBT6</accession>
<keyword evidence="1" id="KW-0472">Membrane</keyword>
<feature type="transmembrane region" description="Helical" evidence="1">
    <location>
        <begin position="12"/>
        <end position="31"/>
    </location>
</feature>
<gene>
    <name evidence="2" type="ORF">H8K32_03030</name>
</gene>
<keyword evidence="1" id="KW-1133">Transmembrane helix</keyword>
<keyword evidence="3" id="KW-1185">Reference proteome</keyword>
<comment type="caution">
    <text evidence="2">The sequence shown here is derived from an EMBL/GenBank/DDBJ whole genome shotgun (WGS) entry which is preliminary data.</text>
</comment>
<organism evidence="2 3">
    <name type="scientific">Undibacterium jejuense</name>
    <dbReference type="NCBI Taxonomy" id="1344949"/>
    <lineage>
        <taxon>Bacteria</taxon>
        <taxon>Pseudomonadati</taxon>
        <taxon>Pseudomonadota</taxon>
        <taxon>Betaproteobacteria</taxon>
        <taxon>Burkholderiales</taxon>
        <taxon>Oxalobacteraceae</taxon>
        <taxon>Undibacterium</taxon>
    </lineage>
</organism>
<dbReference type="RefSeq" id="WP_186911008.1">
    <property type="nucleotide sequence ID" value="NZ_JACOFV010000002.1"/>
</dbReference>
<dbReference type="AlphaFoldDB" id="A0A923HBT6"/>
<reference evidence="2" key="1">
    <citation type="submission" date="2020-08" db="EMBL/GenBank/DDBJ databases">
        <title>Novel species isolated from subtropical streams in China.</title>
        <authorList>
            <person name="Lu H."/>
        </authorList>
    </citation>
    <scope>NUCLEOTIDE SEQUENCE</scope>
    <source>
        <strain evidence="2">KACC 12607</strain>
    </source>
</reference>
<evidence type="ECO:0000313" key="3">
    <source>
        <dbReference type="Proteomes" id="UP000634011"/>
    </source>
</evidence>